<dbReference type="InterPro" id="IPR035906">
    <property type="entry name" value="MetI-like_sf"/>
</dbReference>
<comment type="caution">
    <text evidence="9">The sequence shown here is derived from an EMBL/GenBank/DDBJ whole genome shotgun (WGS) entry which is preliminary data.</text>
</comment>
<keyword evidence="2 7" id="KW-0813">Transport</keyword>
<keyword evidence="6 7" id="KW-0472">Membrane</keyword>
<feature type="domain" description="ABC transmembrane type-1" evidence="8">
    <location>
        <begin position="68"/>
        <end position="259"/>
    </location>
</feature>
<feature type="transmembrane region" description="Helical" evidence="7">
    <location>
        <begin position="235"/>
        <end position="259"/>
    </location>
</feature>
<organism evidence="9 10">
    <name type="scientific">Kribbella rubisoli</name>
    <dbReference type="NCBI Taxonomy" id="3075929"/>
    <lineage>
        <taxon>Bacteria</taxon>
        <taxon>Bacillati</taxon>
        <taxon>Actinomycetota</taxon>
        <taxon>Actinomycetes</taxon>
        <taxon>Propionibacteriales</taxon>
        <taxon>Kribbellaceae</taxon>
        <taxon>Kribbella</taxon>
    </lineage>
</organism>
<dbReference type="PANTHER" id="PTHR43744">
    <property type="entry name" value="ABC TRANSPORTER PERMEASE PROTEIN MG189-RELATED-RELATED"/>
    <property type="match status" value="1"/>
</dbReference>
<dbReference type="PROSITE" id="PS50928">
    <property type="entry name" value="ABC_TM1"/>
    <property type="match status" value="1"/>
</dbReference>
<evidence type="ECO:0000256" key="2">
    <source>
        <dbReference type="ARBA" id="ARBA00022448"/>
    </source>
</evidence>
<evidence type="ECO:0000259" key="8">
    <source>
        <dbReference type="PROSITE" id="PS50928"/>
    </source>
</evidence>
<dbReference type="PANTHER" id="PTHR43744:SF12">
    <property type="entry name" value="ABC TRANSPORTER PERMEASE PROTEIN MG189-RELATED"/>
    <property type="match status" value="1"/>
</dbReference>
<proteinExistence type="inferred from homology"/>
<dbReference type="CDD" id="cd06261">
    <property type="entry name" value="TM_PBP2"/>
    <property type="match status" value="1"/>
</dbReference>
<comment type="similarity">
    <text evidence="7">Belongs to the binding-protein-dependent transport system permease family.</text>
</comment>
<dbReference type="GO" id="GO:0055085">
    <property type="term" value="P:transmembrane transport"/>
    <property type="evidence" value="ECO:0007669"/>
    <property type="project" value="InterPro"/>
</dbReference>
<sequence length="273" mass="29621">MDRRRGAAVLYVPLVLAALAALFPIFWLLAGSLQTTQKLYKGSELIPRKPQWSNYVQAWVDGRLGVYLPNSLLYTVCAVVGILLVSSMAGYALARIEFRGRSGVMFVILAVLIIPAPASFIAQYKLMLSFGLTNSRLGYVLVLITAGIPMATLIMRGFFANLPKDLEEAAAIDGCTPFSAFARVILPLARPGLIAVAVIQGLNVWNEYLLALVLFDDDDLMPVQRGLMNFVSSETPLQNILLAATAISALPVIVFYVLAQRQVVQGMSSGALK</sequence>
<dbReference type="OrthoDB" id="61122at2"/>
<protein>
    <submittedName>
        <fullName evidence="9">Carbohydrate ABC transporter membrane protein 2 (CUT1 family)</fullName>
    </submittedName>
</protein>
<keyword evidence="3" id="KW-1003">Cell membrane</keyword>
<evidence type="ECO:0000313" key="10">
    <source>
        <dbReference type="Proteomes" id="UP000292027"/>
    </source>
</evidence>
<gene>
    <name evidence="9" type="ORF">EV645_3854</name>
</gene>
<comment type="subcellular location">
    <subcellularLocation>
        <location evidence="1 7">Cell membrane</location>
        <topology evidence="1 7">Multi-pass membrane protein</topology>
    </subcellularLocation>
</comment>
<evidence type="ECO:0000256" key="5">
    <source>
        <dbReference type="ARBA" id="ARBA00022989"/>
    </source>
</evidence>
<dbReference type="Gene3D" id="1.10.3720.10">
    <property type="entry name" value="MetI-like"/>
    <property type="match status" value="1"/>
</dbReference>
<feature type="transmembrane region" description="Helical" evidence="7">
    <location>
        <begin position="72"/>
        <end position="94"/>
    </location>
</feature>
<name>A0A4Q7X0B8_9ACTN</name>
<evidence type="ECO:0000256" key="3">
    <source>
        <dbReference type="ARBA" id="ARBA00022475"/>
    </source>
</evidence>
<evidence type="ECO:0000256" key="1">
    <source>
        <dbReference type="ARBA" id="ARBA00004651"/>
    </source>
</evidence>
<dbReference type="EMBL" id="SHKR01000012">
    <property type="protein sequence ID" value="RZU16302.1"/>
    <property type="molecule type" value="Genomic_DNA"/>
</dbReference>
<evidence type="ECO:0000313" key="9">
    <source>
        <dbReference type="EMBL" id="RZU16302.1"/>
    </source>
</evidence>
<feature type="transmembrane region" description="Helical" evidence="7">
    <location>
        <begin position="106"/>
        <end position="124"/>
    </location>
</feature>
<dbReference type="Proteomes" id="UP000292027">
    <property type="component" value="Unassembled WGS sequence"/>
</dbReference>
<dbReference type="SUPFAM" id="SSF161098">
    <property type="entry name" value="MetI-like"/>
    <property type="match status" value="1"/>
</dbReference>
<accession>A0A4Q7X0B8</accession>
<dbReference type="AlphaFoldDB" id="A0A4Q7X0B8"/>
<keyword evidence="4 7" id="KW-0812">Transmembrane</keyword>
<dbReference type="Pfam" id="PF00528">
    <property type="entry name" value="BPD_transp_1"/>
    <property type="match status" value="1"/>
</dbReference>
<evidence type="ECO:0000256" key="4">
    <source>
        <dbReference type="ARBA" id="ARBA00022692"/>
    </source>
</evidence>
<feature type="transmembrane region" description="Helical" evidence="7">
    <location>
        <begin position="136"/>
        <end position="155"/>
    </location>
</feature>
<evidence type="ECO:0000256" key="6">
    <source>
        <dbReference type="ARBA" id="ARBA00023136"/>
    </source>
</evidence>
<dbReference type="RefSeq" id="WP_130445225.1">
    <property type="nucleotide sequence ID" value="NZ_SHKR01000012.1"/>
</dbReference>
<feature type="transmembrane region" description="Helical" evidence="7">
    <location>
        <begin position="7"/>
        <end position="30"/>
    </location>
</feature>
<keyword evidence="5 7" id="KW-1133">Transmembrane helix</keyword>
<reference evidence="9 10" key="1">
    <citation type="journal article" date="2015" name="Stand. Genomic Sci.">
        <title>Genomic Encyclopedia of Bacterial and Archaeal Type Strains, Phase III: the genomes of soil and plant-associated and newly described type strains.</title>
        <authorList>
            <person name="Whitman W.B."/>
            <person name="Woyke T."/>
            <person name="Klenk H.P."/>
            <person name="Zhou Y."/>
            <person name="Lilburn T.G."/>
            <person name="Beck B.J."/>
            <person name="De Vos P."/>
            <person name="Vandamme P."/>
            <person name="Eisen J.A."/>
            <person name="Garrity G."/>
            <person name="Hugenholtz P."/>
            <person name="Kyrpides N.C."/>
        </authorList>
    </citation>
    <scope>NUCLEOTIDE SEQUENCE [LARGE SCALE GENOMIC DNA]</scope>
    <source>
        <strain evidence="9 10">VKM Ac-2540</strain>
    </source>
</reference>
<dbReference type="InterPro" id="IPR000515">
    <property type="entry name" value="MetI-like"/>
</dbReference>
<dbReference type="GO" id="GO:0005886">
    <property type="term" value="C:plasma membrane"/>
    <property type="evidence" value="ECO:0007669"/>
    <property type="project" value="UniProtKB-SubCell"/>
</dbReference>
<keyword evidence="10" id="KW-1185">Reference proteome</keyword>
<evidence type="ECO:0000256" key="7">
    <source>
        <dbReference type="RuleBase" id="RU363032"/>
    </source>
</evidence>